<accession>A0ABX0QK86</accession>
<dbReference type="PANTHER" id="PTHR41260">
    <property type="entry name" value="PROTEIN ECSC"/>
    <property type="match status" value="1"/>
</dbReference>
<dbReference type="EMBL" id="WAEL01000004">
    <property type="protein sequence ID" value="NID11058.1"/>
    <property type="molecule type" value="Genomic_DNA"/>
</dbReference>
<name>A0ABX0QK86_9BACT</name>
<reference evidence="2" key="1">
    <citation type="submission" date="2019-09" db="EMBL/GenBank/DDBJ databases">
        <authorList>
            <person name="Jung D.-H."/>
        </authorList>
    </citation>
    <scope>NUCLEOTIDE SEQUENCE [LARGE SCALE GENOMIC DNA]</scope>
    <source>
        <strain evidence="2">JA-25</strain>
    </source>
</reference>
<comment type="caution">
    <text evidence="1">The sequence shown here is derived from an EMBL/GenBank/DDBJ whole genome shotgun (WGS) entry which is preliminary data.</text>
</comment>
<dbReference type="Pfam" id="PF12787">
    <property type="entry name" value="EcsC"/>
    <property type="match status" value="1"/>
</dbReference>
<dbReference type="InterPro" id="IPR024787">
    <property type="entry name" value="EcsC"/>
</dbReference>
<gene>
    <name evidence="1" type="ORF">F7231_12835</name>
</gene>
<organism evidence="1 2">
    <name type="scientific">Fibrivirga algicola</name>
    <dbReference type="NCBI Taxonomy" id="2950420"/>
    <lineage>
        <taxon>Bacteria</taxon>
        <taxon>Pseudomonadati</taxon>
        <taxon>Bacteroidota</taxon>
        <taxon>Cytophagia</taxon>
        <taxon>Cytophagales</taxon>
        <taxon>Spirosomataceae</taxon>
        <taxon>Fibrivirga</taxon>
    </lineage>
</organism>
<dbReference type="RefSeq" id="WP_166692354.1">
    <property type="nucleotide sequence ID" value="NZ_WAEL01000004.1"/>
</dbReference>
<evidence type="ECO:0000313" key="2">
    <source>
        <dbReference type="Proteomes" id="UP000606008"/>
    </source>
</evidence>
<keyword evidence="2" id="KW-1185">Reference proteome</keyword>
<dbReference type="Proteomes" id="UP000606008">
    <property type="component" value="Unassembled WGS sequence"/>
</dbReference>
<sequence>MSPYEQSAREELLRWAEEMRRNPSLANRMAKLFQTKMNRLIPDKVHAVITGAIKHMTRAVLLGSEYTAPKVVRDQPLDQREAAVHNRIAWYKRVGAAEGGLTGAAGLLVGLADFPLLLSLKMKMLYDIAALYGYDVSDYRERLYVLHVFQLAFSSQSRRQAIFAQLENWTAHAQALPEDINEFDWLTFQQEYRDYIDLAKMLQLVPGIGAVVGVVANWRLLNELGDVAIMAYRMRRFADQ</sequence>
<protein>
    <submittedName>
        <fullName evidence="1">EcsC family protein</fullName>
    </submittedName>
</protein>
<dbReference type="PANTHER" id="PTHR41260:SF1">
    <property type="entry name" value="PROTEIN ECSC"/>
    <property type="match status" value="1"/>
</dbReference>
<evidence type="ECO:0000313" key="1">
    <source>
        <dbReference type="EMBL" id="NID11058.1"/>
    </source>
</evidence>
<reference evidence="2" key="2">
    <citation type="submission" date="2023-07" db="EMBL/GenBank/DDBJ databases">
        <authorList>
            <person name="Jung D.-H."/>
        </authorList>
    </citation>
    <scope>NUCLEOTIDE SEQUENCE [LARGE SCALE GENOMIC DNA]</scope>
    <source>
        <strain evidence="2">JA-25</strain>
    </source>
</reference>
<proteinExistence type="predicted"/>